<evidence type="ECO:0000259" key="1">
    <source>
        <dbReference type="PROSITE" id="PS50125"/>
    </source>
</evidence>
<dbReference type="GO" id="GO:0004016">
    <property type="term" value="F:adenylate cyclase activity"/>
    <property type="evidence" value="ECO:0007669"/>
    <property type="project" value="UniProtKB-ARBA"/>
</dbReference>
<proteinExistence type="predicted"/>
<gene>
    <name evidence="2" type="ORF">Dthio_PD2197</name>
</gene>
<dbReference type="eggNOG" id="ENOG5033TXZ">
    <property type="taxonomic scope" value="Bacteria"/>
</dbReference>
<name>D6SPY7_9BACT</name>
<dbReference type="SUPFAM" id="SSF55073">
    <property type="entry name" value="Nucleotide cyclase"/>
    <property type="match status" value="1"/>
</dbReference>
<dbReference type="InterPro" id="IPR001054">
    <property type="entry name" value="A/G_cyclase"/>
</dbReference>
<dbReference type="InterPro" id="IPR029787">
    <property type="entry name" value="Nucleotide_cyclase"/>
</dbReference>
<dbReference type="RefSeq" id="WP_008870129.1">
    <property type="nucleotide sequence ID" value="NZ_ACJN02000002.1"/>
</dbReference>
<comment type="caution">
    <text evidence="2">The sequence shown here is derived from an EMBL/GenBank/DDBJ whole genome shotgun (WGS) entry which is preliminary data.</text>
</comment>
<dbReference type="GO" id="GO:0009190">
    <property type="term" value="P:cyclic nucleotide biosynthetic process"/>
    <property type="evidence" value="ECO:0007669"/>
    <property type="project" value="InterPro"/>
</dbReference>
<dbReference type="Proteomes" id="UP000005496">
    <property type="component" value="Unassembled WGS sequence"/>
</dbReference>
<evidence type="ECO:0000313" key="2">
    <source>
        <dbReference type="EMBL" id="EFI34813.1"/>
    </source>
</evidence>
<keyword evidence="3" id="KW-1185">Reference proteome</keyword>
<accession>D6SPY7</accession>
<dbReference type="EMBL" id="ACJN02000002">
    <property type="protein sequence ID" value="EFI34813.1"/>
    <property type="molecule type" value="Genomic_DNA"/>
</dbReference>
<dbReference type="AlphaFoldDB" id="D6SPY7"/>
<organism evidence="2 3">
    <name type="scientific">Desulfonatronospira thiodismutans ASO3-1</name>
    <dbReference type="NCBI Taxonomy" id="555779"/>
    <lineage>
        <taxon>Bacteria</taxon>
        <taxon>Pseudomonadati</taxon>
        <taxon>Thermodesulfobacteriota</taxon>
        <taxon>Desulfovibrionia</taxon>
        <taxon>Desulfovibrionales</taxon>
        <taxon>Desulfonatronovibrionaceae</taxon>
        <taxon>Desulfonatronospira</taxon>
    </lineage>
</organism>
<dbReference type="GO" id="GO:0035556">
    <property type="term" value="P:intracellular signal transduction"/>
    <property type="evidence" value="ECO:0007669"/>
    <property type="project" value="InterPro"/>
</dbReference>
<dbReference type="PROSITE" id="PS50125">
    <property type="entry name" value="GUANYLATE_CYCLASE_2"/>
    <property type="match status" value="1"/>
</dbReference>
<protein>
    <submittedName>
        <fullName evidence="2">Adenylate/guanylate cyclase</fullName>
    </submittedName>
</protein>
<sequence length="258" mass="28879">MSTPDNHADIHKLVESELDKAELIWEQVSRHLDFSKRASLKALLEDSIPTQIPGYPYLEDMKPKVDYFIALVADMRDSSKHLLEAISAKKAKVSQLQRVFYETSALLPALAKTVSDHDGKVTEYLGDGVLALFRAYGEDRETSIRQSYRAASQCLSVTHEVVNNALEKRYSLPPLQIGIGMAMSQAVVTLVGLKEYVQPKVFGECVFRASKLSNGNDEIHVDEFLYQSWPIGKKGMLNFKRTIKNGVNGYLLERSGPS</sequence>
<reference evidence="2" key="1">
    <citation type="submission" date="2010-05" db="EMBL/GenBank/DDBJ databases">
        <title>The draft genome of Desulfonatronospira thiodismutans ASO3-1.</title>
        <authorList>
            <consortium name="US DOE Joint Genome Institute (JGI-PGF)"/>
            <person name="Lucas S."/>
            <person name="Copeland A."/>
            <person name="Lapidus A."/>
            <person name="Cheng J.-F."/>
            <person name="Bruce D."/>
            <person name="Goodwin L."/>
            <person name="Pitluck S."/>
            <person name="Chertkov O."/>
            <person name="Brettin T."/>
            <person name="Detter J.C."/>
            <person name="Han C."/>
            <person name="Land M.L."/>
            <person name="Hauser L."/>
            <person name="Kyrpides N."/>
            <person name="Mikhailova N."/>
            <person name="Muyzer G."/>
            <person name="Woyke T."/>
        </authorList>
    </citation>
    <scope>NUCLEOTIDE SEQUENCE [LARGE SCALE GENOMIC DNA]</scope>
    <source>
        <strain evidence="2">ASO3-1</strain>
    </source>
</reference>
<dbReference type="Gene3D" id="3.30.70.1230">
    <property type="entry name" value="Nucleotide cyclase"/>
    <property type="match status" value="1"/>
</dbReference>
<evidence type="ECO:0000313" key="3">
    <source>
        <dbReference type="Proteomes" id="UP000005496"/>
    </source>
</evidence>
<feature type="domain" description="Guanylate cyclase" evidence="1">
    <location>
        <begin position="69"/>
        <end position="213"/>
    </location>
</feature>